<comment type="subcellular location">
    <subcellularLocation>
        <location evidence="1">Cell projection</location>
        <location evidence="1">Cilium</location>
    </subcellularLocation>
    <subcellularLocation>
        <location evidence="2">Cytoplasm</location>
    </subcellularLocation>
</comment>
<dbReference type="GO" id="GO:0005737">
    <property type="term" value="C:cytoplasm"/>
    <property type="evidence" value="ECO:0007669"/>
    <property type="project" value="UniProtKB-SubCell"/>
</dbReference>
<dbReference type="GeneID" id="39982197"/>
<dbReference type="Proteomes" id="UP000192257">
    <property type="component" value="Unassembled WGS sequence"/>
</dbReference>
<dbReference type="EMBL" id="NBCO01000004">
    <property type="protein sequence ID" value="ORC92009.1"/>
    <property type="molecule type" value="Genomic_DNA"/>
</dbReference>
<dbReference type="OrthoDB" id="240947at2759"/>
<proteinExistence type="predicted"/>
<comment type="caution">
    <text evidence="8">The sequence shown here is derived from an EMBL/GenBank/DDBJ whole genome shotgun (WGS) entry which is preliminary data.</text>
</comment>
<evidence type="ECO:0000313" key="9">
    <source>
        <dbReference type="Proteomes" id="UP000192257"/>
    </source>
</evidence>
<sequence>MDAGPLLESLDTFFGEGANTDAIGNFLSEEQSVMQMLDNPHDSREALELYSLFKRYSTLVDSMLHTFTEREAAKGTSVSLEQLADAVMQEWKQDQDYARYLCTAYVAGALDFDSFKQLVRDVNEITTYPVGDELSDDDNDDNESESTSDDDQERDDA</sequence>
<feature type="region of interest" description="Disordered" evidence="6">
    <location>
        <begin position="127"/>
        <end position="157"/>
    </location>
</feature>
<dbReference type="GO" id="GO:0005929">
    <property type="term" value="C:cilium"/>
    <property type="evidence" value="ECO:0007669"/>
    <property type="project" value="UniProtKB-SubCell"/>
</dbReference>
<dbReference type="InterPro" id="IPR042541">
    <property type="entry name" value="BART_sf"/>
</dbReference>
<evidence type="ECO:0000256" key="3">
    <source>
        <dbReference type="ARBA" id="ARBA00022490"/>
    </source>
</evidence>
<protein>
    <recommendedName>
        <fullName evidence="7">BART domain-containing protein</fullName>
    </recommendedName>
</protein>
<feature type="domain" description="BART" evidence="7">
    <location>
        <begin position="20"/>
        <end position="123"/>
    </location>
</feature>
<keyword evidence="5" id="KW-0966">Cell projection</keyword>
<gene>
    <name evidence="8" type="ORF">TM35_000042230</name>
</gene>
<evidence type="ECO:0000256" key="1">
    <source>
        <dbReference type="ARBA" id="ARBA00004138"/>
    </source>
</evidence>
<reference evidence="8 9" key="1">
    <citation type="submission" date="2017-03" db="EMBL/GenBank/DDBJ databases">
        <title>An alternative strategy for trypanosome survival in the mammalian bloodstream revealed through genome and transcriptome analysis of the ubiquitous bovine parasite Trypanosoma (Megatrypanum) theileri.</title>
        <authorList>
            <person name="Kelly S."/>
            <person name="Ivens A."/>
            <person name="Mott A."/>
            <person name="O'Neill E."/>
            <person name="Emms D."/>
            <person name="Macleod O."/>
            <person name="Voorheis P."/>
            <person name="Matthews J."/>
            <person name="Matthews K."/>
            <person name="Carrington M."/>
        </authorList>
    </citation>
    <scope>NUCLEOTIDE SEQUENCE [LARGE SCALE GENOMIC DNA]</scope>
    <source>
        <strain evidence="8">Edinburgh</strain>
    </source>
</reference>
<accession>A0A1X0P624</accession>
<dbReference type="AlphaFoldDB" id="A0A1X0P624"/>
<evidence type="ECO:0000256" key="2">
    <source>
        <dbReference type="ARBA" id="ARBA00004496"/>
    </source>
</evidence>
<dbReference type="Pfam" id="PF11527">
    <property type="entry name" value="ARL2_Bind_BART"/>
    <property type="match status" value="1"/>
</dbReference>
<evidence type="ECO:0000256" key="5">
    <source>
        <dbReference type="ARBA" id="ARBA00023273"/>
    </source>
</evidence>
<evidence type="ECO:0000313" key="8">
    <source>
        <dbReference type="EMBL" id="ORC92009.1"/>
    </source>
</evidence>
<keyword evidence="3" id="KW-0963">Cytoplasm</keyword>
<organism evidence="8 9">
    <name type="scientific">Trypanosoma theileri</name>
    <dbReference type="NCBI Taxonomy" id="67003"/>
    <lineage>
        <taxon>Eukaryota</taxon>
        <taxon>Discoba</taxon>
        <taxon>Euglenozoa</taxon>
        <taxon>Kinetoplastea</taxon>
        <taxon>Metakinetoplastina</taxon>
        <taxon>Trypanosomatida</taxon>
        <taxon>Trypanosomatidae</taxon>
        <taxon>Trypanosoma</taxon>
    </lineage>
</organism>
<evidence type="ECO:0000256" key="4">
    <source>
        <dbReference type="ARBA" id="ARBA00023069"/>
    </source>
</evidence>
<keyword evidence="4" id="KW-0969">Cilium</keyword>
<name>A0A1X0P624_9TRYP</name>
<dbReference type="Gene3D" id="1.20.1520.10">
    <property type="entry name" value="ADP-ribosylation factor-like 2-binding protein, domain"/>
    <property type="match status" value="1"/>
</dbReference>
<evidence type="ECO:0000256" key="6">
    <source>
        <dbReference type="SAM" id="MobiDB-lite"/>
    </source>
</evidence>
<dbReference type="RefSeq" id="XP_028886075.1">
    <property type="nucleotide sequence ID" value="XM_029022417.1"/>
</dbReference>
<dbReference type="VEuPathDB" id="TriTrypDB:TM35_000042230"/>
<evidence type="ECO:0000259" key="7">
    <source>
        <dbReference type="Pfam" id="PF11527"/>
    </source>
</evidence>
<feature type="compositionally biased region" description="Acidic residues" evidence="6">
    <location>
        <begin position="133"/>
        <end position="157"/>
    </location>
</feature>
<dbReference type="InterPro" id="IPR023379">
    <property type="entry name" value="BART_dom"/>
</dbReference>
<keyword evidence="9" id="KW-1185">Reference proteome</keyword>